<evidence type="ECO:0000256" key="16">
    <source>
        <dbReference type="ARBA" id="ARBA00044544"/>
    </source>
</evidence>
<dbReference type="InterPro" id="IPR020583">
    <property type="entry name" value="Inositol_monoP_metal-BS"/>
</dbReference>
<dbReference type="Proteomes" id="UP000515154">
    <property type="component" value="Linkage group LG11"/>
</dbReference>
<keyword evidence="6" id="KW-0378">Hydrolase</keyword>
<dbReference type="EC" id="3.1.3.7" evidence="3"/>
<dbReference type="KEGG" id="osn:115217475"/>
<organism evidence="19 20">
    <name type="scientific">Octopus sinensis</name>
    <name type="common">East Asian common octopus</name>
    <dbReference type="NCBI Taxonomy" id="2607531"/>
    <lineage>
        <taxon>Eukaryota</taxon>
        <taxon>Metazoa</taxon>
        <taxon>Spiralia</taxon>
        <taxon>Lophotrochozoa</taxon>
        <taxon>Mollusca</taxon>
        <taxon>Cephalopoda</taxon>
        <taxon>Coleoidea</taxon>
        <taxon>Octopodiformes</taxon>
        <taxon>Octopoda</taxon>
        <taxon>Incirrata</taxon>
        <taxon>Octopodidae</taxon>
        <taxon>Octopus</taxon>
    </lineage>
</organism>
<gene>
    <name evidence="20" type="primary">LOC115217475</name>
</gene>
<feature type="binding site" evidence="18">
    <location>
        <position position="118"/>
    </location>
    <ligand>
        <name>Mg(2+)</name>
        <dbReference type="ChEBI" id="CHEBI:18420"/>
        <label>1</label>
        <note>catalytic</note>
    </ligand>
</feature>
<accession>A0A6P7SXZ5</accession>
<evidence type="ECO:0000256" key="15">
    <source>
        <dbReference type="ARBA" id="ARBA00044519"/>
    </source>
</evidence>
<evidence type="ECO:0000256" key="13">
    <source>
        <dbReference type="ARBA" id="ARBA00044479"/>
    </source>
</evidence>
<dbReference type="GO" id="GO:0008441">
    <property type="term" value="F:3'(2'),5'-bisphosphate nucleotidase activity"/>
    <property type="evidence" value="ECO:0007669"/>
    <property type="project" value="UniProtKB-EC"/>
</dbReference>
<evidence type="ECO:0000256" key="12">
    <source>
        <dbReference type="ARBA" id="ARBA00044478"/>
    </source>
</evidence>
<evidence type="ECO:0000313" key="19">
    <source>
        <dbReference type="Proteomes" id="UP000515154"/>
    </source>
</evidence>
<comment type="catalytic activity">
    <reaction evidence="11">
        <text>adenosine 2',5'-bisphosphate + H2O = AMP + phosphate</text>
        <dbReference type="Rhea" id="RHEA:77643"/>
        <dbReference type="ChEBI" id="CHEBI:15377"/>
        <dbReference type="ChEBI" id="CHEBI:43474"/>
        <dbReference type="ChEBI" id="CHEBI:194156"/>
        <dbReference type="ChEBI" id="CHEBI:456215"/>
        <dbReference type="EC" id="3.1.3.7"/>
    </reaction>
    <physiologicalReaction direction="left-to-right" evidence="11">
        <dbReference type="Rhea" id="RHEA:77644"/>
    </physiologicalReaction>
</comment>
<dbReference type="GO" id="GO:0046854">
    <property type="term" value="P:phosphatidylinositol phosphate biosynthetic process"/>
    <property type="evidence" value="ECO:0007669"/>
    <property type="project" value="InterPro"/>
</dbReference>
<dbReference type="PROSITE" id="PS00629">
    <property type="entry name" value="IMP_1"/>
    <property type="match status" value="1"/>
</dbReference>
<keyword evidence="19" id="KW-1185">Reference proteome</keyword>
<evidence type="ECO:0000256" key="8">
    <source>
        <dbReference type="ARBA" id="ARBA00040342"/>
    </source>
</evidence>
<comment type="similarity">
    <text evidence="2">Belongs to the inositol monophosphatase superfamily.</text>
</comment>
<dbReference type="Gene3D" id="3.40.190.80">
    <property type="match status" value="1"/>
</dbReference>
<dbReference type="PANTHER" id="PTHR43028:SF5">
    <property type="entry name" value="3'(2'),5'-BISPHOSPHATE NUCLEOTIDASE 1"/>
    <property type="match status" value="1"/>
</dbReference>
<dbReference type="RefSeq" id="XP_029643042.1">
    <property type="nucleotide sequence ID" value="XM_029787182.2"/>
</dbReference>
<feature type="binding site" evidence="18">
    <location>
        <position position="121"/>
    </location>
    <ligand>
        <name>Mg(2+)</name>
        <dbReference type="ChEBI" id="CHEBI:18420"/>
        <label>1</label>
        <note>catalytic</note>
    </ligand>
</feature>
<reference evidence="20" key="1">
    <citation type="submission" date="2025-08" db="UniProtKB">
        <authorList>
            <consortium name="RefSeq"/>
        </authorList>
    </citation>
    <scope>IDENTIFICATION</scope>
</reference>
<evidence type="ECO:0000256" key="10">
    <source>
        <dbReference type="ARBA" id="ARBA00044465"/>
    </source>
</evidence>
<feature type="binding site" evidence="18">
    <location>
        <position position="75"/>
    </location>
    <ligand>
        <name>Mg(2+)</name>
        <dbReference type="ChEBI" id="CHEBI:18420"/>
        <label>1</label>
        <note>catalytic</note>
    </ligand>
</feature>
<evidence type="ECO:0000256" key="6">
    <source>
        <dbReference type="ARBA" id="ARBA00022801"/>
    </source>
</evidence>
<dbReference type="Pfam" id="PF00459">
    <property type="entry name" value="Inositol_P"/>
    <property type="match status" value="1"/>
</dbReference>
<dbReference type="FunFam" id="3.40.190.80:FF:000006">
    <property type="entry name" value="Bisphosphate nucleotidase 1"/>
    <property type="match status" value="1"/>
</dbReference>
<evidence type="ECO:0000256" key="4">
    <source>
        <dbReference type="ARBA" id="ARBA00022671"/>
    </source>
</evidence>
<evidence type="ECO:0000313" key="20">
    <source>
        <dbReference type="RefSeq" id="XP_029643042.1"/>
    </source>
</evidence>
<dbReference type="CDD" id="cd01640">
    <property type="entry name" value="IPPase"/>
    <property type="match status" value="1"/>
</dbReference>
<dbReference type="EC" id="3.1.3.57" evidence="15"/>
<evidence type="ECO:0000256" key="5">
    <source>
        <dbReference type="ARBA" id="ARBA00022723"/>
    </source>
</evidence>
<dbReference type="SUPFAM" id="SSF56655">
    <property type="entry name" value="Carbohydrate phosphatase"/>
    <property type="match status" value="1"/>
</dbReference>
<dbReference type="Gene3D" id="3.30.540.10">
    <property type="entry name" value="Fructose-1,6-Bisphosphatase, subunit A, domain 1"/>
    <property type="match status" value="1"/>
</dbReference>
<name>A0A6P7SXZ5_9MOLL</name>
<dbReference type="GO" id="GO:0046872">
    <property type="term" value="F:metal ion binding"/>
    <property type="evidence" value="ECO:0007669"/>
    <property type="project" value="UniProtKB-KW"/>
</dbReference>
<proteinExistence type="inferred from homology"/>
<dbReference type="FunFam" id="3.30.540.10:FF:000023">
    <property type="entry name" value="Protein CBR-TAG-231"/>
    <property type="match status" value="1"/>
</dbReference>
<evidence type="ECO:0000256" key="11">
    <source>
        <dbReference type="ARBA" id="ARBA00044466"/>
    </source>
</evidence>
<feature type="binding site" evidence="18">
    <location>
        <position position="120"/>
    </location>
    <ligand>
        <name>Mg(2+)</name>
        <dbReference type="ChEBI" id="CHEBI:18420"/>
        <label>1</label>
        <note>catalytic</note>
    </ligand>
</feature>
<evidence type="ECO:0000256" key="7">
    <source>
        <dbReference type="ARBA" id="ARBA00022842"/>
    </source>
</evidence>
<comment type="catalytic activity">
    <reaction evidence="12">
        <text>1D-myo-inositol 1,4-bisphosphate + H2O = 1D-myo-inositol 4-phosphate + phosphate</text>
        <dbReference type="Rhea" id="RHEA:15553"/>
        <dbReference type="ChEBI" id="CHEBI:15377"/>
        <dbReference type="ChEBI" id="CHEBI:43474"/>
        <dbReference type="ChEBI" id="CHEBI:58282"/>
        <dbReference type="ChEBI" id="CHEBI:58469"/>
        <dbReference type="EC" id="3.1.3.57"/>
    </reaction>
    <physiologicalReaction direction="left-to-right" evidence="12">
        <dbReference type="Rhea" id="RHEA:15554"/>
    </physiologicalReaction>
</comment>
<keyword evidence="7 18" id="KW-0460">Magnesium</keyword>
<sequence length="310" mass="33346">MAVSTKAPLLIRLMSASVTASLRAGTTIRDILKTGDLRIKDKGIDDLQTEADRSAQRCIIGSLQHHFPKVTFIGEEDLSPDSNTEVFQEVDFCKDVLALSCPENLRNIPDNEIIVWVDPLDGTKEFTQGLLDHVTVLIGISVNGSAVAGVVYQPYYNYQSKISSEMGRCVYGVVGIGTFGLDSKPAPANENIITTTRSHSDPKVTAAVNACNPTDVIKVGGAGHKVLLVCEGTAHAYVFASKGCKKWDTCGPEAVLRALGGNLTDLHGNPIQYKLDVPRPNLSGVVATLSNHSWYINKIPDEVKAAFPAN</sequence>
<dbReference type="AlphaFoldDB" id="A0A6P7SXZ5"/>
<dbReference type="InterPro" id="IPR050725">
    <property type="entry name" value="CysQ/Inositol_MonoPase"/>
</dbReference>
<evidence type="ECO:0000256" key="2">
    <source>
        <dbReference type="ARBA" id="ARBA00009759"/>
    </source>
</evidence>
<comment type="catalytic activity">
    <reaction evidence="10">
        <text>1D-myo-inositol 1,3,4-trisphosphate + H2O = 1D-myo-inositol 3,4-bisphosphate + phosphate</text>
        <dbReference type="Rhea" id="RHEA:70319"/>
        <dbReference type="ChEBI" id="CHEBI:15377"/>
        <dbReference type="ChEBI" id="CHEBI:43474"/>
        <dbReference type="ChEBI" id="CHEBI:58414"/>
        <dbReference type="ChEBI" id="CHEBI:83241"/>
    </reaction>
    <physiologicalReaction direction="left-to-right" evidence="10">
        <dbReference type="Rhea" id="RHEA:70320"/>
    </physiologicalReaction>
</comment>
<dbReference type="InterPro" id="IPR020550">
    <property type="entry name" value="Inositol_monophosphatase_CS"/>
</dbReference>
<comment type="catalytic activity">
    <reaction evidence="13">
        <text>adenosine 3',5'-bisphosphate + H2O = AMP + phosphate</text>
        <dbReference type="Rhea" id="RHEA:10040"/>
        <dbReference type="ChEBI" id="CHEBI:15377"/>
        <dbReference type="ChEBI" id="CHEBI:43474"/>
        <dbReference type="ChEBI" id="CHEBI:58343"/>
        <dbReference type="ChEBI" id="CHEBI:456215"/>
        <dbReference type="EC" id="3.1.3.7"/>
    </reaction>
    <physiologicalReaction direction="left-to-right" evidence="13">
        <dbReference type="Rhea" id="RHEA:10041"/>
    </physiologicalReaction>
</comment>
<evidence type="ECO:0000256" key="14">
    <source>
        <dbReference type="ARBA" id="ARBA00044484"/>
    </source>
</evidence>
<feature type="binding site" evidence="18">
    <location>
        <position position="248"/>
    </location>
    <ligand>
        <name>Mg(2+)</name>
        <dbReference type="ChEBI" id="CHEBI:18420"/>
        <label>1</label>
        <note>catalytic</note>
    </ligand>
</feature>
<evidence type="ECO:0000256" key="18">
    <source>
        <dbReference type="PIRSR" id="PIRSR600760-2"/>
    </source>
</evidence>
<evidence type="ECO:0000256" key="3">
    <source>
        <dbReference type="ARBA" id="ARBA00012633"/>
    </source>
</evidence>
<dbReference type="PROSITE" id="PS00630">
    <property type="entry name" value="IMP_2"/>
    <property type="match status" value="1"/>
</dbReference>
<protein>
    <recommendedName>
        <fullName evidence="8">3'(2'),5'-bisphosphate nucleotidase 1</fullName>
        <ecNumber evidence="15">3.1.3.57</ecNumber>
        <ecNumber evidence="3">3.1.3.7</ecNumber>
    </recommendedName>
    <alternativeName>
        <fullName evidence="16">3'-phosphoadenosine 5'-phosphate phosphatase</fullName>
    </alternativeName>
    <alternativeName>
        <fullName evidence="9">Bisphosphate 3'-nucleotidase 1</fullName>
    </alternativeName>
    <alternativeName>
        <fullName evidence="17">Inositol-polyphosphate 1-phosphatase</fullName>
    </alternativeName>
</protein>
<evidence type="ECO:0000256" key="1">
    <source>
        <dbReference type="ARBA" id="ARBA00001946"/>
    </source>
</evidence>
<evidence type="ECO:0000256" key="9">
    <source>
        <dbReference type="ARBA" id="ARBA00041815"/>
    </source>
</evidence>
<dbReference type="GO" id="GO:0004441">
    <property type="term" value="F:inositol-1,4-bisphosphate 1-phosphatase activity"/>
    <property type="evidence" value="ECO:0007669"/>
    <property type="project" value="UniProtKB-EC"/>
</dbReference>
<keyword evidence="4" id="KW-0452">Lithium</keyword>
<comment type="catalytic activity">
    <reaction evidence="14">
        <text>3'-phosphoadenylyl sulfate + H2O = adenosine 5'-phosphosulfate + phosphate</text>
        <dbReference type="Rhea" id="RHEA:77639"/>
        <dbReference type="ChEBI" id="CHEBI:15377"/>
        <dbReference type="ChEBI" id="CHEBI:43474"/>
        <dbReference type="ChEBI" id="CHEBI:58243"/>
        <dbReference type="ChEBI" id="CHEBI:58339"/>
        <dbReference type="EC" id="3.1.3.7"/>
    </reaction>
    <physiologicalReaction direction="left-to-right" evidence="14">
        <dbReference type="Rhea" id="RHEA:77640"/>
    </physiologicalReaction>
</comment>
<comment type="cofactor">
    <cofactor evidence="1 18">
        <name>Mg(2+)</name>
        <dbReference type="ChEBI" id="CHEBI:18420"/>
    </cofactor>
</comment>
<evidence type="ECO:0000256" key="17">
    <source>
        <dbReference type="ARBA" id="ARBA00044554"/>
    </source>
</evidence>
<dbReference type="InterPro" id="IPR000760">
    <property type="entry name" value="Inositol_monophosphatase-like"/>
</dbReference>
<dbReference type="PANTHER" id="PTHR43028">
    <property type="entry name" value="3'(2'),5'-BISPHOSPHATE NUCLEOTIDASE 1"/>
    <property type="match status" value="1"/>
</dbReference>
<keyword evidence="5 18" id="KW-0479">Metal-binding</keyword>